<dbReference type="GeneID" id="9943531"/>
<gene>
    <name evidence="1" type="ORF">LOAG_06122</name>
</gene>
<dbReference type="InParanoid" id="A0A1S0TYK5"/>
<sequence length="87" mass="9887">MAALSPLFQSFAADFIHPSFHLIPVTLYLPDLKKRNNYGKPNTALFLNFYYIGNAFLRRDFIANHNCASLSMPLIVPEKESINSGWP</sequence>
<accession>A0A1S0TYK5</accession>
<reference evidence="1" key="1">
    <citation type="submission" date="2012-04" db="EMBL/GenBank/DDBJ databases">
        <title>The Genome Sequence of Loa loa.</title>
        <authorList>
            <consortium name="The Broad Institute Genome Sequencing Platform"/>
            <consortium name="Broad Institute Genome Sequencing Center for Infectious Disease"/>
            <person name="Nutman T.B."/>
            <person name="Fink D.L."/>
            <person name="Russ C."/>
            <person name="Young S."/>
            <person name="Zeng Q."/>
            <person name="Gargeya S."/>
            <person name="Alvarado L."/>
            <person name="Berlin A."/>
            <person name="Chapman S.B."/>
            <person name="Chen Z."/>
            <person name="Freedman E."/>
            <person name="Gellesch M."/>
            <person name="Goldberg J."/>
            <person name="Griggs A."/>
            <person name="Gujja S."/>
            <person name="Heilman E.R."/>
            <person name="Heiman D."/>
            <person name="Howarth C."/>
            <person name="Mehta T."/>
            <person name="Neiman D."/>
            <person name="Pearson M."/>
            <person name="Roberts A."/>
            <person name="Saif S."/>
            <person name="Shea T."/>
            <person name="Shenoy N."/>
            <person name="Sisk P."/>
            <person name="Stolte C."/>
            <person name="Sykes S."/>
            <person name="White J."/>
            <person name="Yandava C."/>
            <person name="Haas B."/>
            <person name="Henn M.R."/>
            <person name="Nusbaum C."/>
            <person name="Birren B."/>
        </authorList>
    </citation>
    <scope>NUCLEOTIDE SEQUENCE [LARGE SCALE GENOMIC DNA]</scope>
</reference>
<evidence type="ECO:0000313" key="1">
    <source>
        <dbReference type="EMBL" id="EFO22365.1"/>
    </source>
</evidence>
<dbReference type="CTD" id="9943531"/>
<protein>
    <submittedName>
        <fullName evidence="1">Uncharacterized protein</fullName>
    </submittedName>
</protein>
<dbReference type="EMBL" id="JH712394">
    <property type="protein sequence ID" value="EFO22365.1"/>
    <property type="molecule type" value="Genomic_DNA"/>
</dbReference>
<name>A0A1S0TYK5_LOALO</name>
<dbReference type="KEGG" id="loa:LOAG_06122"/>
<dbReference type="RefSeq" id="XP_003141706.1">
    <property type="nucleotide sequence ID" value="XM_003141658.1"/>
</dbReference>
<proteinExistence type="predicted"/>
<dbReference type="AlphaFoldDB" id="A0A1S0TYK5"/>
<organism evidence="1">
    <name type="scientific">Loa loa</name>
    <name type="common">Eye worm</name>
    <name type="synonym">Filaria loa</name>
    <dbReference type="NCBI Taxonomy" id="7209"/>
    <lineage>
        <taxon>Eukaryota</taxon>
        <taxon>Metazoa</taxon>
        <taxon>Ecdysozoa</taxon>
        <taxon>Nematoda</taxon>
        <taxon>Chromadorea</taxon>
        <taxon>Rhabditida</taxon>
        <taxon>Spirurina</taxon>
        <taxon>Spiruromorpha</taxon>
        <taxon>Filarioidea</taxon>
        <taxon>Onchocercidae</taxon>
        <taxon>Loa</taxon>
    </lineage>
</organism>